<keyword evidence="7" id="KW-1133">Transmembrane helix</keyword>
<feature type="region of interest" description="Disordered" evidence="6">
    <location>
        <begin position="42"/>
        <end position="104"/>
    </location>
</feature>
<dbReference type="PANTHER" id="PTHR47171:SF5">
    <property type="entry name" value="ZN(II)2CYS6 TRANSCRIPTION FACTOR (EUROFUNG)"/>
    <property type="match status" value="1"/>
</dbReference>
<evidence type="ECO:0000256" key="1">
    <source>
        <dbReference type="ARBA" id="ARBA00022833"/>
    </source>
</evidence>
<gene>
    <name evidence="9" type="ORF">BGW36DRAFT_466622</name>
</gene>
<feature type="compositionally biased region" description="Polar residues" evidence="6">
    <location>
        <begin position="61"/>
        <end position="94"/>
    </location>
</feature>
<dbReference type="AlphaFoldDB" id="A0AAD4KEN7"/>
<keyword evidence="7" id="KW-0472">Membrane</keyword>
<keyword evidence="4" id="KW-0804">Transcription</keyword>
<keyword evidence="3" id="KW-0238">DNA-binding</keyword>
<dbReference type="EMBL" id="JAJTJA010000016">
    <property type="protein sequence ID" value="KAH8689053.1"/>
    <property type="molecule type" value="Genomic_DNA"/>
</dbReference>
<dbReference type="InterPro" id="IPR007219">
    <property type="entry name" value="XnlR_reg_dom"/>
</dbReference>
<comment type="caution">
    <text evidence="9">The sequence shown here is derived from an EMBL/GenBank/DDBJ whole genome shotgun (WGS) entry which is preliminary data.</text>
</comment>
<keyword evidence="5" id="KW-0539">Nucleus</keyword>
<dbReference type="Pfam" id="PF04082">
    <property type="entry name" value="Fungal_trans"/>
    <property type="match status" value="1"/>
</dbReference>
<reference evidence="9" key="1">
    <citation type="submission" date="2021-12" db="EMBL/GenBank/DDBJ databases">
        <title>Convergent genome expansion in fungi linked to evolution of root-endophyte symbiosis.</title>
        <authorList>
            <consortium name="DOE Joint Genome Institute"/>
            <person name="Ke Y.-H."/>
            <person name="Bonito G."/>
            <person name="Liao H.-L."/>
            <person name="Looney B."/>
            <person name="Rojas-Flechas A."/>
            <person name="Nash J."/>
            <person name="Hameed K."/>
            <person name="Schadt C."/>
            <person name="Martin F."/>
            <person name="Crous P.W."/>
            <person name="Miettinen O."/>
            <person name="Magnuson J.K."/>
            <person name="Labbe J."/>
            <person name="Jacobson D."/>
            <person name="Doktycz M.J."/>
            <person name="Veneault-Fourrey C."/>
            <person name="Kuo A."/>
            <person name="Mondo S."/>
            <person name="Calhoun S."/>
            <person name="Riley R."/>
            <person name="Ohm R."/>
            <person name="LaButti K."/>
            <person name="Andreopoulos B."/>
            <person name="Pangilinan J."/>
            <person name="Nolan M."/>
            <person name="Tritt A."/>
            <person name="Clum A."/>
            <person name="Lipzen A."/>
            <person name="Daum C."/>
            <person name="Barry K."/>
            <person name="Grigoriev I.V."/>
            <person name="Vilgalys R."/>
        </authorList>
    </citation>
    <scope>NUCLEOTIDE SEQUENCE</scope>
    <source>
        <strain evidence="9">PMI_201</strain>
    </source>
</reference>
<evidence type="ECO:0000313" key="9">
    <source>
        <dbReference type="EMBL" id="KAH8689053.1"/>
    </source>
</evidence>
<evidence type="ECO:0000256" key="4">
    <source>
        <dbReference type="ARBA" id="ARBA00023163"/>
    </source>
</evidence>
<dbReference type="GO" id="GO:0003677">
    <property type="term" value="F:DNA binding"/>
    <property type="evidence" value="ECO:0007669"/>
    <property type="project" value="UniProtKB-KW"/>
</dbReference>
<evidence type="ECO:0000256" key="3">
    <source>
        <dbReference type="ARBA" id="ARBA00023125"/>
    </source>
</evidence>
<sequence length="606" mass="68703">MVDYRQIRQPPLKRKRAKLTGAPEVMEIVHIAPRLALIAGKQQRLPKRDRRRQLPEDDICSTGTIEPNAIQSRPQNLASPPSLSAGQSDTSPQGEETENTPDQHGYIGRSGFMFVYNPEAHIPSANPPIQPLLGVHATPDIPSPELQQGFIETYYQYCHTWCPVLDRNDIEDNLARSPLLANALALAASRIQPPASVLQHTDPVTYYNRAQALFYENTEPNLITCLQTIILFYWWSPRAPTTVHRDSTWWWTGIAIRQAQQMGLHREQQSCRRPFGADRGLCRRIWWTLFARERLTAITQGRPLMIDPDDCDVSELTLDDFPCPSREAEIFIHWVSLCAIIGRVGKYLLRPTASPSVIFPSDLAQQLVDWVQSLPNHLMLPISGDRTVAFHRDVHQLYLPYLTVIILLHLDLSSQPRPESYSAAAIAASCIARIMKDYLVRGGIRFLTAITCWYCGVAALGLLHVRRIDHLTASVDEDLDILKAALGELKIMWPSANMYLKGLERLWSSSMANGGLWEESLAPIADSHRNVPPEVNAEQTQGIQWINYFPFVKPETSGVVRAVLSQYDECSFMQSDINLQVQWPDLFDIFDNMQYMQDMPSLDTFQ</sequence>
<dbReference type="InterPro" id="IPR052073">
    <property type="entry name" value="Amide_Lactam_Regulators"/>
</dbReference>
<evidence type="ECO:0000256" key="5">
    <source>
        <dbReference type="ARBA" id="ARBA00023242"/>
    </source>
</evidence>
<feature type="transmembrane region" description="Helical" evidence="7">
    <location>
        <begin position="443"/>
        <end position="465"/>
    </location>
</feature>
<protein>
    <submittedName>
        <fullName evidence="9">Fungal-specific transcription factor domain-containing protein</fullName>
    </submittedName>
</protein>
<evidence type="ECO:0000256" key="6">
    <source>
        <dbReference type="SAM" id="MobiDB-lite"/>
    </source>
</evidence>
<dbReference type="GO" id="GO:0006351">
    <property type="term" value="P:DNA-templated transcription"/>
    <property type="evidence" value="ECO:0007669"/>
    <property type="project" value="InterPro"/>
</dbReference>
<keyword evidence="2" id="KW-0805">Transcription regulation</keyword>
<evidence type="ECO:0000259" key="8">
    <source>
        <dbReference type="SMART" id="SM00906"/>
    </source>
</evidence>
<keyword evidence="7" id="KW-0812">Transmembrane</keyword>
<dbReference type="RefSeq" id="XP_046065479.1">
    <property type="nucleotide sequence ID" value="XM_046222351.1"/>
</dbReference>
<dbReference type="SMART" id="SM00906">
    <property type="entry name" value="Fungal_trans"/>
    <property type="match status" value="1"/>
</dbReference>
<evidence type="ECO:0000313" key="10">
    <source>
        <dbReference type="Proteomes" id="UP001201262"/>
    </source>
</evidence>
<proteinExistence type="predicted"/>
<evidence type="ECO:0000256" key="7">
    <source>
        <dbReference type="SAM" id="Phobius"/>
    </source>
</evidence>
<organism evidence="9 10">
    <name type="scientific">Talaromyces proteolyticus</name>
    <dbReference type="NCBI Taxonomy" id="1131652"/>
    <lineage>
        <taxon>Eukaryota</taxon>
        <taxon>Fungi</taxon>
        <taxon>Dikarya</taxon>
        <taxon>Ascomycota</taxon>
        <taxon>Pezizomycotina</taxon>
        <taxon>Eurotiomycetes</taxon>
        <taxon>Eurotiomycetidae</taxon>
        <taxon>Eurotiales</taxon>
        <taxon>Trichocomaceae</taxon>
        <taxon>Talaromyces</taxon>
        <taxon>Talaromyces sect. Bacilispori</taxon>
    </lineage>
</organism>
<feature type="domain" description="Xylanolytic transcriptional activator regulatory" evidence="8">
    <location>
        <begin position="248"/>
        <end position="321"/>
    </location>
</feature>
<dbReference type="Proteomes" id="UP001201262">
    <property type="component" value="Unassembled WGS sequence"/>
</dbReference>
<evidence type="ECO:0000256" key="2">
    <source>
        <dbReference type="ARBA" id="ARBA00023015"/>
    </source>
</evidence>
<keyword evidence="1" id="KW-0862">Zinc</keyword>
<keyword evidence="10" id="KW-1185">Reference proteome</keyword>
<dbReference type="CDD" id="cd12148">
    <property type="entry name" value="fungal_TF_MHR"/>
    <property type="match status" value="1"/>
</dbReference>
<dbReference type="PANTHER" id="PTHR47171">
    <property type="entry name" value="FARA-RELATED"/>
    <property type="match status" value="1"/>
</dbReference>
<accession>A0AAD4KEN7</accession>
<name>A0AAD4KEN7_9EURO</name>
<dbReference type="GeneID" id="70252638"/>
<dbReference type="GO" id="GO:0008270">
    <property type="term" value="F:zinc ion binding"/>
    <property type="evidence" value="ECO:0007669"/>
    <property type="project" value="InterPro"/>
</dbReference>